<dbReference type="OrthoDB" id="2100241at2759"/>
<evidence type="ECO:0000256" key="1">
    <source>
        <dbReference type="SAM" id="MobiDB-lite"/>
    </source>
</evidence>
<accession>A0A1Y2H5Q2</accession>
<protein>
    <submittedName>
        <fullName evidence="3">Uncharacterized protein</fullName>
    </submittedName>
</protein>
<keyword evidence="2" id="KW-0812">Transmembrane</keyword>
<reference evidence="3 4" key="1">
    <citation type="submission" date="2016-07" db="EMBL/GenBank/DDBJ databases">
        <title>Pervasive Adenine N6-methylation of Active Genes in Fungi.</title>
        <authorList>
            <consortium name="DOE Joint Genome Institute"/>
            <person name="Mondo S.J."/>
            <person name="Dannebaum R.O."/>
            <person name="Kuo R.C."/>
            <person name="Labutti K."/>
            <person name="Haridas S."/>
            <person name="Kuo A."/>
            <person name="Salamov A."/>
            <person name="Ahrendt S.R."/>
            <person name="Lipzen A."/>
            <person name="Sullivan W."/>
            <person name="Andreopoulos W.B."/>
            <person name="Clum A."/>
            <person name="Lindquist E."/>
            <person name="Daum C."/>
            <person name="Ramamoorthy G.K."/>
            <person name="Gryganskyi A."/>
            <person name="Culley D."/>
            <person name="Magnuson J.K."/>
            <person name="James T.Y."/>
            <person name="O'Malley M.A."/>
            <person name="Stajich J.E."/>
            <person name="Spatafora J.W."/>
            <person name="Visel A."/>
            <person name="Grigoriev I.V."/>
        </authorList>
    </citation>
    <scope>NUCLEOTIDE SEQUENCE [LARGE SCALE GENOMIC DNA]</scope>
    <source>
        <strain evidence="3 4">PL171</strain>
    </source>
</reference>
<evidence type="ECO:0000313" key="4">
    <source>
        <dbReference type="Proteomes" id="UP000193411"/>
    </source>
</evidence>
<evidence type="ECO:0000256" key="2">
    <source>
        <dbReference type="SAM" id="Phobius"/>
    </source>
</evidence>
<keyword evidence="2" id="KW-1133">Transmembrane helix</keyword>
<name>A0A1Y2H5Q2_9FUNG</name>
<gene>
    <name evidence="3" type="ORF">BCR44DRAFT_44268</name>
</gene>
<comment type="caution">
    <text evidence="3">The sequence shown here is derived from an EMBL/GenBank/DDBJ whole genome shotgun (WGS) entry which is preliminary data.</text>
</comment>
<dbReference type="Proteomes" id="UP000193411">
    <property type="component" value="Unassembled WGS sequence"/>
</dbReference>
<feature type="transmembrane region" description="Helical" evidence="2">
    <location>
        <begin position="118"/>
        <end position="138"/>
    </location>
</feature>
<feature type="compositionally biased region" description="Gly residues" evidence="1">
    <location>
        <begin position="254"/>
        <end position="268"/>
    </location>
</feature>
<dbReference type="AlphaFoldDB" id="A0A1Y2H5Q2"/>
<feature type="region of interest" description="Disordered" evidence="1">
    <location>
        <begin position="162"/>
        <end position="288"/>
    </location>
</feature>
<feature type="non-terminal residue" evidence="3">
    <location>
        <position position="288"/>
    </location>
</feature>
<keyword evidence="2" id="KW-0472">Membrane</keyword>
<evidence type="ECO:0000313" key="3">
    <source>
        <dbReference type="EMBL" id="ORZ29334.1"/>
    </source>
</evidence>
<dbReference type="EMBL" id="MCFL01000220">
    <property type="protein sequence ID" value="ORZ29334.1"/>
    <property type="molecule type" value="Genomic_DNA"/>
</dbReference>
<keyword evidence="4" id="KW-1185">Reference proteome</keyword>
<organism evidence="3 4">
    <name type="scientific">Catenaria anguillulae PL171</name>
    <dbReference type="NCBI Taxonomy" id="765915"/>
    <lineage>
        <taxon>Eukaryota</taxon>
        <taxon>Fungi</taxon>
        <taxon>Fungi incertae sedis</taxon>
        <taxon>Blastocladiomycota</taxon>
        <taxon>Blastocladiomycetes</taxon>
        <taxon>Blastocladiales</taxon>
        <taxon>Catenariaceae</taxon>
        <taxon>Catenaria</taxon>
    </lineage>
</organism>
<proteinExistence type="predicted"/>
<feature type="compositionally biased region" description="Polar residues" evidence="1">
    <location>
        <begin position="272"/>
        <end position="288"/>
    </location>
</feature>
<sequence length="288" mass="29507">MLAIDNGSNTNFATTPSAAAGMPLMHVGPISYWGSANAALYSGASYAYAYYPNFQYAALTVNDTTNSTCLRMNGCSLGLCYLSQTVCINATNPSIVRTKPAQPSSATGSLATVPMFPAYVWTTVVSFGIITLLVFGLIGRKVAQAMGISYRSPSAKMASYGYGAGGGQTRRKRAISTSGKSSKARKASPNSRLSFGKSRKIGPGGGGKGVSVKSVKADGNDGGGHADGTQTRRKSSRSHSPLMTGVEGQLAEYVGGGEHGGFGGGIPGQQGPSSSIAATSVMSQNSRI</sequence>